<evidence type="ECO:0008006" key="4">
    <source>
        <dbReference type="Google" id="ProtNLM"/>
    </source>
</evidence>
<gene>
    <name evidence="2" type="ORF">GGI52_004198</name>
</gene>
<dbReference type="EMBL" id="JACCAT010000001">
    <property type="protein sequence ID" value="NYH11155.1"/>
    <property type="molecule type" value="Genomic_DNA"/>
</dbReference>
<proteinExistence type="predicted"/>
<dbReference type="AlphaFoldDB" id="A0A7Y9VYU9"/>
<evidence type="ECO:0000313" key="3">
    <source>
        <dbReference type="Proteomes" id="UP000553035"/>
    </source>
</evidence>
<organism evidence="2 3">
    <name type="scientific">Pseudomonas moraviensis</name>
    <dbReference type="NCBI Taxonomy" id="321662"/>
    <lineage>
        <taxon>Bacteria</taxon>
        <taxon>Pseudomonadati</taxon>
        <taxon>Pseudomonadota</taxon>
        <taxon>Gammaproteobacteria</taxon>
        <taxon>Pseudomonadales</taxon>
        <taxon>Pseudomonadaceae</taxon>
        <taxon>Pseudomonas</taxon>
    </lineage>
</organism>
<comment type="caution">
    <text evidence="2">The sequence shown here is derived from an EMBL/GenBank/DDBJ whole genome shotgun (WGS) entry which is preliminary data.</text>
</comment>
<protein>
    <recommendedName>
        <fullName evidence="4">Chemotaxis protein</fullName>
    </recommendedName>
</protein>
<dbReference type="Proteomes" id="UP000553035">
    <property type="component" value="Unassembled WGS sequence"/>
</dbReference>
<name>A0A7Y9VYU9_9PSED</name>
<sequence length="347" mass="38946">MFNIFDKATATLTGKVTGMTAMPSAQPLLLPAPRSPADQLKDFEEGLAKLEAAIKRNKSTREQLSRFQEMGTWDSLWGGLTGQNDKDMAKMLTEFGASLETTQSVVQLLTQLHTVNNNVLRSFNDALVRKIELLQTDSQTLEGNQNGSLVVLCEFKRQIDDLLQLYDGYERCNRELTHLQWTQSNHVSEMADMRIRHDNLLTSNSHRIEALNHSFTMDSQSRTQQNAEFKTILTLHSDTLAVQTRKIEALDAALITADKTIERLSLQVTASLGELNKSDTLQNERLKVLEAQLSTLLENQRQSEARMSLIEQNMSAKPKWIDHLRQQAIALAALMFAAAALAVNIPI</sequence>
<feature type="coiled-coil region" evidence="1">
    <location>
        <begin position="40"/>
        <end position="70"/>
    </location>
</feature>
<reference evidence="2 3" key="1">
    <citation type="submission" date="2020-07" db="EMBL/GenBank/DDBJ databases">
        <title>Exploring microbial biodiversity for novel pathways involved in the catabolism of aromatic compounds derived from lignin.</title>
        <authorList>
            <person name="Elkins J."/>
        </authorList>
    </citation>
    <scope>NUCLEOTIDE SEQUENCE [LARGE SCALE GENOMIC DNA]</scope>
    <source>
        <strain evidence="2 3">VanB</strain>
    </source>
</reference>
<evidence type="ECO:0000256" key="1">
    <source>
        <dbReference type="SAM" id="Coils"/>
    </source>
</evidence>
<dbReference type="RefSeq" id="WP_179694447.1">
    <property type="nucleotide sequence ID" value="NZ_JACCAT010000001.1"/>
</dbReference>
<keyword evidence="1" id="KW-0175">Coiled coil</keyword>
<evidence type="ECO:0000313" key="2">
    <source>
        <dbReference type="EMBL" id="NYH11155.1"/>
    </source>
</evidence>
<accession>A0A7Y9VYU9</accession>